<dbReference type="GO" id="GO:0005524">
    <property type="term" value="F:ATP binding"/>
    <property type="evidence" value="ECO:0007669"/>
    <property type="project" value="InterPro"/>
</dbReference>
<dbReference type="SUPFAM" id="SSF56112">
    <property type="entry name" value="Protein kinase-like (PK-like)"/>
    <property type="match status" value="1"/>
</dbReference>
<evidence type="ECO:0000313" key="6">
    <source>
        <dbReference type="Proteomes" id="UP001237642"/>
    </source>
</evidence>
<dbReference type="GO" id="GO:0004672">
    <property type="term" value="F:protein kinase activity"/>
    <property type="evidence" value="ECO:0007669"/>
    <property type="project" value="InterPro"/>
</dbReference>
<dbReference type="PROSITE" id="PS50011">
    <property type="entry name" value="PROTEIN_KINASE_DOM"/>
    <property type="match status" value="1"/>
</dbReference>
<name>A0AAD8GP29_9APIA</name>
<dbReference type="InterPro" id="IPR011009">
    <property type="entry name" value="Kinase-like_dom_sf"/>
</dbReference>
<keyword evidence="6" id="KW-1185">Reference proteome</keyword>
<sequence length="698" mass="77319">MNSHSSLKLIFLSHLSRNQKTPKSKFIKILEKCRFKHVKNTGIGANRNSTSRCISSAEPNSGNLARFSKWIATGEKDIRGIHSYTEQCNLLVLDDFMWFIGVLLMIDESNEPNLRIAKLKPGIAETVGIKEDSKAKLNKGNELVFTTLLSNILTTSGFQEHLRGSTAWSPELKMGCFEVLKGKKKTSEPNMFLSVNHKDHPPTALANTRARALSAPSSLHAAEQHALSVDYEEQLNSRSPYGSMKERQNPNPQPLPLPLPPKAAVLKNLGSFKVLNSSGHSKMAGPLPLPLPPPLPLSQPFTMPQSLPSIGILRNFSYEELATACNNFCLGRCMSGGLSSMVYRATFGDDSSGSRKLEATVTRLNPSSQGLKEFLKEVNTLGCLQHPYLCKLLGFHARAGSEWRMLVYEKLHHGSLDRLLYGRSDGPFLDWPARMKVAICAAKGLTFLHEDGPLQAMFHEFSTGNIQIDKDYSAKLSGYGCVSYIPETDIFNNSVALRSCLVEVQNKGLLTPKSNVWSFGIVLLELLTGRRNHDIHHPEERNLVKWSHPYLSDDGRLSLIIDPRLQGRFPAKAARVVADIVQRCLQADPSERPTMRTILEHLKVIQQMKFTSIFPLPEPGCVRGKNMSKSPSLNGIITPGPRLSISPSQKARLCVSPTRPLGLRLSPPPQSYSSTLSSEEFDRRGRQLSSSSIRKSGV</sequence>
<comment type="caution">
    <text evidence="5">The sequence shown here is derived from an EMBL/GenBank/DDBJ whole genome shotgun (WGS) entry which is preliminary data.</text>
</comment>
<keyword evidence="2" id="KW-1003">Cell membrane</keyword>
<gene>
    <name evidence="5" type="ORF">POM88_054210</name>
</gene>
<reference evidence="5" key="2">
    <citation type="submission" date="2023-05" db="EMBL/GenBank/DDBJ databases">
        <authorList>
            <person name="Schelkunov M.I."/>
        </authorList>
    </citation>
    <scope>NUCLEOTIDE SEQUENCE</scope>
    <source>
        <strain evidence="5">Hsosn_3</strain>
        <tissue evidence="5">Leaf</tissue>
    </source>
</reference>
<feature type="region of interest" description="Disordered" evidence="3">
    <location>
        <begin position="658"/>
        <end position="698"/>
    </location>
</feature>
<protein>
    <submittedName>
        <fullName evidence="5">Serine/threonine-protein kinase PBL1</fullName>
    </submittedName>
</protein>
<reference evidence="5" key="1">
    <citation type="submission" date="2023-02" db="EMBL/GenBank/DDBJ databases">
        <title>Genome of toxic invasive species Heracleum sosnowskyi carries increased number of genes despite the absence of recent whole-genome duplications.</title>
        <authorList>
            <person name="Schelkunov M."/>
            <person name="Shtratnikova V."/>
            <person name="Makarenko M."/>
            <person name="Klepikova A."/>
            <person name="Omelchenko D."/>
            <person name="Novikova G."/>
            <person name="Obukhova E."/>
            <person name="Bogdanov V."/>
            <person name="Penin A."/>
            <person name="Logacheva M."/>
        </authorList>
    </citation>
    <scope>NUCLEOTIDE SEQUENCE</scope>
    <source>
        <strain evidence="5">Hsosn_3</strain>
        <tissue evidence="5">Leaf</tissue>
    </source>
</reference>
<comment type="subcellular location">
    <subcellularLocation>
        <location evidence="1">Cell membrane</location>
    </subcellularLocation>
</comment>
<feature type="compositionally biased region" description="Polar residues" evidence="3">
    <location>
        <begin position="687"/>
        <end position="698"/>
    </location>
</feature>
<feature type="region of interest" description="Disordered" evidence="3">
    <location>
        <begin position="231"/>
        <end position="255"/>
    </location>
</feature>
<evidence type="ECO:0000259" key="4">
    <source>
        <dbReference type="PROSITE" id="PS50011"/>
    </source>
</evidence>
<proteinExistence type="predicted"/>
<keyword evidence="5" id="KW-0418">Kinase</keyword>
<dbReference type="InterPro" id="IPR001245">
    <property type="entry name" value="Ser-Thr/Tyr_kinase_cat_dom"/>
</dbReference>
<dbReference type="Pfam" id="PF07714">
    <property type="entry name" value="PK_Tyr_Ser-Thr"/>
    <property type="match status" value="1"/>
</dbReference>
<dbReference type="PANTHER" id="PTHR45621">
    <property type="entry name" value="OS01G0588500 PROTEIN-RELATED"/>
    <property type="match status" value="1"/>
</dbReference>
<evidence type="ECO:0000256" key="3">
    <source>
        <dbReference type="SAM" id="MobiDB-lite"/>
    </source>
</evidence>
<keyword evidence="2" id="KW-0472">Membrane</keyword>
<dbReference type="Proteomes" id="UP001237642">
    <property type="component" value="Unassembled WGS sequence"/>
</dbReference>
<dbReference type="GO" id="GO:0005886">
    <property type="term" value="C:plasma membrane"/>
    <property type="evidence" value="ECO:0007669"/>
    <property type="project" value="UniProtKB-SubCell"/>
</dbReference>
<dbReference type="AlphaFoldDB" id="A0AAD8GP29"/>
<organism evidence="5 6">
    <name type="scientific">Heracleum sosnowskyi</name>
    <dbReference type="NCBI Taxonomy" id="360622"/>
    <lineage>
        <taxon>Eukaryota</taxon>
        <taxon>Viridiplantae</taxon>
        <taxon>Streptophyta</taxon>
        <taxon>Embryophyta</taxon>
        <taxon>Tracheophyta</taxon>
        <taxon>Spermatophyta</taxon>
        <taxon>Magnoliopsida</taxon>
        <taxon>eudicotyledons</taxon>
        <taxon>Gunneridae</taxon>
        <taxon>Pentapetalae</taxon>
        <taxon>asterids</taxon>
        <taxon>campanulids</taxon>
        <taxon>Apiales</taxon>
        <taxon>Apiaceae</taxon>
        <taxon>Apioideae</taxon>
        <taxon>apioid superclade</taxon>
        <taxon>Tordylieae</taxon>
        <taxon>Tordyliinae</taxon>
        <taxon>Heracleum</taxon>
    </lineage>
</organism>
<keyword evidence="5" id="KW-0808">Transferase</keyword>
<dbReference type="Gene3D" id="3.30.200.20">
    <property type="entry name" value="Phosphorylase Kinase, domain 1"/>
    <property type="match status" value="1"/>
</dbReference>
<accession>A0AAD8GP29</accession>
<feature type="domain" description="Protein kinase" evidence="4">
    <location>
        <begin position="328"/>
        <end position="604"/>
    </location>
</feature>
<dbReference type="Gene3D" id="1.10.510.10">
    <property type="entry name" value="Transferase(Phosphotransferase) domain 1"/>
    <property type="match status" value="1"/>
</dbReference>
<evidence type="ECO:0000256" key="1">
    <source>
        <dbReference type="ARBA" id="ARBA00004236"/>
    </source>
</evidence>
<evidence type="ECO:0000256" key="2">
    <source>
        <dbReference type="ARBA" id="ARBA00022475"/>
    </source>
</evidence>
<dbReference type="EMBL" id="JAUIZM010000031">
    <property type="protein sequence ID" value="KAK1351523.1"/>
    <property type="molecule type" value="Genomic_DNA"/>
</dbReference>
<dbReference type="InterPro" id="IPR000719">
    <property type="entry name" value="Prot_kinase_dom"/>
</dbReference>
<evidence type="ECO:0000313" key="5">
    <source>
        <dbReference type="EMBL" id="KAK1351523.1"/>
    </source>
</evidence>
<dbReference type="InterPro" id="IPR050823">
    <property type="entry name" value="Plant_Ser_Thr_Prot_Kinase"/>
</dbReference>